<organism evidence="2 3">
    <name type="scientific">Setaria viridis</name>
    <name type="common">Green bristlegrass</name>
    <name type="synonym">Setaria italica subsp. viridis</name>
    <dbReference type="NCBI Taxonomy" id="4556"/>
    <lineage>
        <taxon>Eukaryota</taxon>
        <taxon>Viridiplantae</taxon>
        <taxon>Streptophyta</taxon>
        <taxon>Embryophyta</taxon>
        <taxon>Tracheophyta</taxon>
        <taxon>Spermatophyta</taxon>
        <taxon>Magnoliopsida</taxon>
        <taxon>Liliopsida</taxon>
        <taxon>Poales</taxon>
        <taxon>Poaceae</taxon>
        <taxon>PACMAD clade</taxon>
        <taxon>Panicoideae</taxon>
        <taxon>Panicodae</taxon>
        <taxon>Paniceae</taxon>
        <taxon>Cenchrinae</taxon>
        <taxon>Setaria</taxon>
    </lineage>
</organism>
<protein>
    <recommendedName>
        <fullName evidence="4">Secreted protein</fullName>
    </recommendedName>
</protein>
<feature type="chain" id="PRO_5020654925" description="Secreted protein" evidence="1">
    <location>
        <begin position="24"/>
        <end position="64"/>
    </location>
</feature>
<evidence type="ECO:0000256" key="1">
    <source>
        <dbReference type="SAM" id="SignalP"/>
    </source>
</evidence>
<dbReference type="Gramene" id="TKW19176">
    <property type="protein sequence ID" value="TKW19176"/>
    <property type="gene ID" value="SEVIR_4G003101v2"/>
</dbReference>
<gene>
    <name evidence="2" type="ORF">SEVIR_4G003101v2</name>
</gene>
<sequence>MPALSFPFLSFLSAGLLTLPAKPQTFLLLPCPLHTCNHYGAHSRTTPGAGGFAFALHLCICSAI</sequence>
<evidence type="ECO:0008006" key="4">
    <source>
        <dbReference type="Google" id="ProtNLM"/>
    </source>
</evidence>
<proteinExistence type="predicted"/>
<dbReference type="EMBL" id="CM016555">
    <property type="protein sequence ID" value="TKW19176.1"/>
    <property type="molecule type" value="Genomic_DNA"/>
</dbReference>
<dbReference type="AlphaFoldDB" id="A0A4V6D7R1"/>
<dbReference type="Proteomes" id="UP000298652">
    <property type="component" value="Chromosome 4"/>
</dbReference>
<evidence type="ECO:0000313" key="3">
    <source>
        <dbReference type="Proteomes" id="UP000298652"/>
    </source>
</evidence>
<keyword evidence="1" id="KW-0732">Signal</keyword>
<feature type="signal peptide" evidence="1">
    <location>
        <begin position="1"/>
        <end position="23"/>
    </location>
</feature>
<keyword evidence="3" id="KW-1185">Reference proteome</keyword>
<accession>A0A4V6D7R1</accession>
<name>A0A4V6D7R1_SETVI</name>
<reference evidence="2" key="1">
    <citation type="submission" date="2019-03" db="EMBL/GenBank/DDBJ databases">
        <title>WGS assembly of Setaria viridis.</title>
        <authorList>
            <person name="Huang P."/>
            <person name="Jenkins J."/>
            <person name="Grimwood J."/>
            <person name="Barry K."/>
            <person name="Healey A."/>
            <person name="Mamidi S."/>
            <person name="Sreedasyam A."/>
            <person name="Shu S."/>
            <person name="Feldman M."/>
            <person name="Wu J."/>
            <person name="Yu Y."/>
            <person name="Chen C."/>
            <person name="Johnson J."/>
            <person name="Rokhsar D."/>
            <person name="Baxter I."/>
            <person name="Schmutz J."/>
            <person name="Brutnell T."/>
            <person name="Kellogg E."/>
        </authorList>
    </citation>
    <scope>NUCLEOTIDE SEQUENCE [LARGE SCALE GENOMIC DNA]</scope>
</reference>
<evidence type="ECO:0000313" key="2">
    <source>
        <dbReference type="EMBL" id="TKW19176.1"/>
    </source>
</evidence>